<evidence type="ECO:0000256" key="1">
    <source>
        <dbReference type="SAM" id="SignalP"/>
    </source>
</evidence>
<organism evidence="2 3">
    <name type="scientific">Anaerohalosphaera lusitana</name>
    <dbReference type="NCBI Taxonomy" id="1936003"/>
    <lineage>
        <taxon>Bacteria</taxon>
        <taxon>Pseudomonadati</taxon>
        <taxon>Planctomycetota</taxon>
        <taxon>Phycisphaerae</taxon>
        <taxon>Sedimentisphaerales</taxon>
        <taxon>Anaerohalosphaeraceae</taxon>
        <taxon>Anaerohalosphaera</taxon>
    </lineage>
</organism>
<feature type="signal peptide" evidence="1">
    <location>
        <begin position="1"/>
        <end position="28"/>
    </location>
</feature>
<feature type="chain" id="PRO_5013092486" evidence="1">
    <location>
        <begin position="29"/>
        <end position="538"/>
    </location>
</feature>
<keyword evidence="1" id="KW-0732">Signal</keyword>
<dbReference type="EMBL" id="CP019791">
    <property type="protein sequence ID" value="AQT69740.1"/>
    <property type="molecule type" value="Genomic_DNA"/>
</dbReference>
<evidence type="ECO:0000313" key="3">
    <source>
        <dbReference type="Proteomes" id="UP000189674"/>
    </source>
</evidence>
<dbReference type="GO" id="GO:0008237">
    <property type="term" value="F:metallopeptidase activity"/>
    <property type="evidence" value="ECO:0007669"/>
    <property type="project" value="InterPro"/>
</dbReference>
<sequence length="538" mass="57272" precursor="true">MRSLTINRPICAAIMLLSLCCMPTVASAAEHIVVPVVVNVVDSSDASQVEAAVARANEILDQAGISLVVVKTNQPFNVGDNDGDLTYAEGEEAQEAGRQELDNTCGAGKGLKLTIADDCWTEDPTTAGWAIHRNPTVVVEPDADPQKMGRTVAHEFCHALTLDYDKYAAEDANSIMYGYTDGGTEMTEDEIEEIRKQAKKRGWAFNLEPVFPDRPSTMPSGAERVLDVHGAVLDGCDDLVLSDGTGFIDPMFGFVDIIETSVFIPSPIEPTSTASVEIHLDGTFMPHQTLATVYEIEIDQNGDGISDGLLEAEVFNPSGIPEGFALYEDYATGNMTDVQLLIHENHAHDRGPAVLDNHSLEIIMPAEMLTGPTDIPGMPFLNAAISSYTTEIPEMGGMSLTDPPSDWFTIAVPEPGSTCCHPEITFSALPDPAMMRIQGCGLTGEFEVYIDGMPVGMSQASPAGYFAVAVPSAPSFGPGEHLVLVREIDDSAPTGAAYAVGAFTGLPPIPADITGDGMVDMQDLAELAANWLMGTGPM</sequence>
<keyword evidence="3" id="KW-1185">Reference proteome</keyword>
<dbReference type="KEGG" id="alus:STSP2_02936"/>
<protein>
    <submittedName>
        <fullName evidence="2">Uncharacterized protein</fullName>
    </submittedName>
</protein>
<evidence type="ECO:0000313" key="2">
    <source>
        <dbReference type="EMBL" id="AQT69740.1"/>
    </source>
</evidence>
<gene>
    <name evidence="2" type="ORF">STSP2_02936</name>
</gene>
<dbReference type="Gene3D" id="3.40.390.10">
    <property type="entry name" value="Collagenase (Catalytic Domain)"/>
    <property type="match status" value="1"/>
</dbReference>
<dbReference type="RefSeq" id="WP_146663398.1">
    <property type="nucleotide sequence ID" value="NZ_CP019791.1"/>
</dbReference>
<dbReference type="InterPro" id="IPR024079">
    <property type="entry name" value="MetalloPept_cat_dom_sf"/>
</dbReference>
<name>A0A1U9NQ51_9BACT</name>
<reference evidence="3" key="1">
    <citation type="submission" date="2017-02" db="EMBL/GenBank/DDBJ databases">
        <title>Comparative genomics and description of representatives of a novel lineage of planctomycetes thriving in anoxic sediments.</title>
        <authorList>
            <person name="Spring S."/>
            <person name="Bunk B."/>
            <person name="Sproer C."/>
        </authorList>
    </citation>
    <scope>NUCLEOTIDE SEQUENCE [LARGE SCALE GENOMIC DNA]</scope>
    <source>
        <strain evidence="3">ST-NAGAB-D1</strain>
    </source>
</reference>
<dbReference type="Proteomes" id="UP000189674">
    <property type="component" value="Chromosome"/>
</dbReference>
<accession>A0A1U9NQ51</accession>
<dbReference type="AlphaFoldDB" id="A0A1U9NQ51"/>
<dbReference type="STRING" id="1936003.STSP2_02936"/>
<proteinExistence type="predicted"/>